<gene>
    <name evidence="1" type="ORF">M621_22060</name>
</gene>
<sequence>MGSTVFFGYTTDKSLHVTLNRGASDALELLIDDALEKKHPKLHEKIMEMLPLDQIHFVELDDHEFNMVIREIRQCISSWDAPTEWQLREKKVWEEEAEPLVVLDPRYNQETDCE</sequence>
<proteinExistence type="predicted"/>
<dbReference type="KEGG" id="sry:M621_22060"/>
<name>S4YSV6_SERPL</name>
<evidence type="ECO:0000313" key="1">
    <source>
        <dbReference type="EMBL" id="AGP47370.1"/>
    </source>
</evidence>
<dbReference type="Proteomes" id="UP000014900">
    <property type="component" value="Chromosome"/>
</dbReference>
<reference evidence="1 2" key="1">
    <citation type="journal article" date="2013" name="Genome Announc.">
        <title>Genome Sequence of Serratia plymuthica Strain S13, an Endophyte with Germination- and Plant-Growth-Promoting Activity from the Flower of Styrian Oil Pumpkin.</title>
        <authorList>
            <person name="Muller H."/>
            <person name="Furnkranz M."/>
            <person name="Grube M."/>
            <person name="Berg G."/>
        </authorList>
    </citation>
    <scope>NUCLEOTIDE SEQUENCE [LARGE SCALE GENOMIC DNA]</scope>
    <source>
        <strain evidence="1">S13</strain>
    </source>
</reference>
<dbReference type="EMBL" id="CP006566">
    <property type="protein sequence ID" value="AGP47370.1"/>
    <property type="molecule type" value="Genomic_DNA"/>
</dbReference>
<evidence type="ECO:0000313" key="2">
    <source>
        <dbReference type="Proteomes" id="UP000014900"/>
    </source>
</evidence>
<protein>
    <submittedName>
        <fullName evidence="1">Uncharacterized protein</fullName>
    </submittedName>
</protein>
<organism evidence="1 2">
    <name type="scientific">Serratia plymuthica S13</name>
    <dbReference type="NCBI Taxonomy" id="1348660"/>
    <lineage>
        <taxon>Bacteria</taxon>
        <taxon>Pseudomonadati</taxon>
        <taxon>Pseudomonadota</taxon>
        <taxon>Gammaproteobacteria</taxon>
        <taxon>Enterobacterales</taxon>
        <taxon>Yersiniaceae</taxon>
        <taxon>Serratia</taxon>
    </lineage>
</organism>
<dbReference type="HOGENOM" id="CLU_2179652_0_0_6"/>
<dbReference type="AlphaFoldDB" id="S4YSV6"/>
<dbReference type="RefSeq" id="WP_020439820.1">
    <property type="nucleotide sequence ID" value="NC_021659.1"/>
</dbReference>
<accession>S4YSV6</accession>